<dbReference type="GO" id="GO:0006355">
    <property type="term" value="P:regulation of DNA-templated transcription"/>
    <property type="evidence" value="ECO:0007669"/>
    <property type="project" value="InterPro"/>
</dbReference>
<dbReference type="SUPFAM" id="SSF101941">
    <property type="entry name" value="NAC domain"/>
    <property type="match status" value="1"/>
</dbReference>
<dbReference type="STRING" id="200361.A0A453QZG6"/>
<reference evidence="8" key="1">
    <citation type="journal article" date="2014" name="Science">
        <title>Ancient hybridizations among the ancestral genomes of bread wheat.</title>
        <authorList>
            <consortium name="International Wheat Genome Sequencing Consortium,"/>
            <person name="Marcussen T."/>
            <person name="Sandve S.R."/>
            <person name="Heier L."/>
            <person name="Spannagl M."/>
            <person name="Pfeifer M."/>
            <person name="Jakobsen K.S."/>
            <person name="Wulff B.B."/>
            <person name="Steuernagel B."/>
            <person name="Mayer K.F."/>
            <person name="Olsen O.A."/>
        </authorList>
    </citation>
    <scope>NUCLEOTIDE SEQUENCE [LARGE SCALE GENOMIC DNA]</scope>
    <source>
        <strain evidence="8">cv. AL8/78</strain>
    </source>
</reference>
<accession>A0A453QZG6</accession>
<dbReference type="EnsemblPlants" id="AET7Gv20384200.1">
    <property type="protein sequence ID" value="AET7Gv20384200.1"/>
    <property type="gene ID" value="AET7Gv20384200"/>
</dbReference>
<keyword evidence="2" id="KW-0805">Transcription regulation</keyword>
<name>A0A453QZG6_AEGTS</name>
<reference evidence="7" key="4">
    <citation type="submission" date="2019-03" db="UniProtKB">
        <authorList>
            <consortium name="EnsemblPlants"/>
        </authorList>
    </citation>
    <scope>IDENTIFICATION</scope>
</reference>
<dbReference type="FunFam" id="2.170.150.80:FF:000006">
    <property type="entry name" value="NAC domain-containing protein 100-like"/>
    <property type="match status" value="1"/>
</dbReference>
<feature type="domain" description="NAC" evidence="6">
    <location>
        <begin position="14"/>
        <end position="177"/>
    </location>
</feature>
<dbReference type="InterPro" id="IPR036093">
    <property type="entry name" value="NAC_dom_sf"/>
</dbReference>
<reference evidence="7" key="5">
    <citation type="journal article" date="2021" name="G3 (Bethesda)">
        <title>Aegilops tauschii genome assembly Aet v5.0 features greater sequence contiguity and improved annotation.</title>
        <authorList>
            <person name="Wang L."/>
            <person name="Zhu T."/>
            <person name="Rodriguez J.C."/>
            <person name="Deal K.R."/>
            <person name="Dubcovsky J."/>
            <person name="McGuire P.E."/>
            <person name="Lux T."/>
            <person name="Spannagl M."/>
            <person name="Mayer K.F.X."/>
            <person name="Baldrich P."/>
            <person name="Meyers B.C."/>
            <person name="Huo N."/>
            <person name="Gu Y.Q."/>
            <person name="Zhou H."/>
            <person name="Devos K.M."/>
            <person name="Bennetzen J.L."/>
            <person name="Unver T."/>
            <person name="Budak H."/>
            <person name="Gulick P.J."/>
            <person name="Galiba G."/>
            <person name="Kalapos B."/>
            <person name="Nelson D.R."/>
            <person name="Li P."/>
            <person name="You F.M."/>
            <person name="Luo M.C."/>
            <person name="Dvorak J."/>
        </authorList>
    </citation>
    <scope>NUCLEOTIDE SEQUENCE [LARGE SCALE GENOMIC DNA]</scope>
    <source>
        <strain evidence="7">cv. AL8/78</strain>
    </source>
</reference>
<evidence type="ECO:0000256" key="5">
    <source>
        <dbReference type="ARBA" id="ARBA00023242"/>
    </source>
</evidence>
<evidence type="ECO:0000256" key="1">
    <source>
        <dbReference type="ARBA" id="ARBA00004123"/>
    </source>
</evidence>
<dbReference type="GO" id="GO:0003677">
    <property type="term" value="F:DNA binding"/>
    <property type="evidence" value="ECO:0007669"/>
    <property type="project" value="UniProtKB-KW"/>
</dbReference>
<keyword evidence="5" id="KW-0539">Nucleus</keyword>
<dbReference type="Gramene" id="AET7Gv20384200.1">
    <property type="protein sequence ID" value="AET7Gv20384200.1"/>
    <property type="gene ID" value="AET7Gv20384200"/>
</dbReference>
<dbReference type="GO" id="GO:0005634">
    <property type="term" value="C:nucleus"/>
    <property type="evidence" value="ECO:0007669"/>
    <property type="project" value="UniProtKB-SubCell"/>
</dbReference>
<dbReference type="KEGG" id="ats:109753349"/>
<proteinExistence type="predicted"/>
<dbReference type="InterPro" id="IPR003441">
    <property type="entry name" value="NAC-dom"/>
</dbReference>
<sequence length="359" mass="40173">MADHLQVQRQQLKFPQGFRFHPTDVEIITSYLVPKVLNKAFDPIAVGEVDLNKCEPWELPEKAKMGEKEWYFFSQKDRKYPTGIRTNRATTAGYWKATGKDKEIFHHATTSLIGMKKTLVFYKGRAPRGEKTNWVMHEYRLESGKQGTPSLPTDITTATAINASSKEEYVVCRIFHKSTGLKKVVMSSYAIPMPMSMGAEEQHGFLESGTLPPFMGYGASSSLVPPSSLPASSLYQLHDAGARSSMMGSAVLPMMNDHYFGNHHYQNMATPPRPLVSFYHHDPRQQQQQQQQQQHMIQMPMQMQIGADEGLMIGVEPGSGPSSIVSQEDTLARLSSNDVATTADEISSVNMGTDGMWKY</sequence>
<reference evidence="8" key="2">
    <citation type="journal article" date="2017" name="Nat. Plants">
        <title>The Aegilops tauschii genome reveals multiple impacts of transposons.</title>
        <authorList>
            <person name="Zhao G."/>
            <person name="Zou C."/>
            <person name="Li K."/>
            <person name="Wang K."/>
            <person name="Li T."/>
            <person name="Gao L."/>
            <person name="Zhang X."/>
            <person name="Wang H."/>
            <person name="Yang Z."/>
            <person name="Liu X."/>
            <person name="Jiang W."/>
            <person name="Mao L."/>
            <person name="Kong X."/>
            <person name="Jiao Y."/>
            <person name="Jia J."/>
        </authorList>
    </citation>
    <scope>NUCLEOTIDE SEQUENCE [LARGE SCALE GENOMIC DNA]</scope>
    <source>
        <strain evidence="8">cv. AL8/78</strain>
    </source>
</reference>
<comment type="subcellular location">
    <subcellularLocation>
        <location evidence="1">Nucleus</location>
    </subcellularLocation>
</comment>
<dbReference type="PANTHER" id="PTHR31744">
    <property type="entry name" value="PROTEIN CUP-SHAPED COTYLEDON 2-RELATED"/>
    <property type="match status" value="1"/>
</dbReference>
<dbReference type="OrthoDB" id="619051at2759"/>
<dbReference type="RefSeq" id="XP_020167840.1">
    <property type="nucleotide sequence ID" value="XM_020312251.3"/>
</dbReference>
<dbReference type="Pfam" id="PF02365">
    <property type="entry name" value="NAM"/>
    <property type="match status" value="1"/>
</dbReference>
<keyword evidence="3" id="KW-0238">DNA-binding</keyword>
<dbReference type="GeneID" id="109753349"/>
<organism evidence="7 8">
    <name type="scientific">Aegilops tauschii subsp. strangulata</name>
    <name type="common">Goatgrass</name>
    <dbReference type="NCBI Taxonomy" id="200361"/>
    <lineage>
        <taxon>Eukaryota</taxon>
        <taxon>Viridiplantae</taxon>
        <taxon>Streptophyta</taxon>
        <taxon>Embryophyta</taxon>
        <taxon>Tracheophyta</taxon>
        <taxon>Spermatophyta</taxon>
        <taxon>Magnoliopsida</taxon>
        <taxon>Liliopsida</taxon>
        <taxon>Poales</taxon>
        <taxon>Poaceae</taxon>
        <taxon>BOP clade</taxon>
        <taxon>Pooideae</taxon>
        <taxon>Triticodae</taxon>
        <taxon>Triticeae</taxon>
        <taxon>Triticinae</taxon>
        <taxon>Aegilops</taxon>
    </lineage>
</organism>
<protein>
    <recommendedName>
        <fullName evidence="6">NAC domain-containing protein</fullName>
    </recommendedName>
</protein>
<evidence type="ECO:0000313" key="8">
    <source>
        <dbReference type="Proteomes" id="UP000015105"/>
    </source>
</evidence>
<dbReference type="OMA" id="HYQNMAN"/>
<evidence type="ECO:0000256" key="3">
    <source>
        <dbReference type="ARBA" id="ARBA00023125"/>
    </source>
</evidence>
<evidence type="ECO:0000313" key="7">
    <source>
        <dbReference type="EnsemblPlants" id="AET7Gv20384200.1"/>
    </source>
</evidence>
<keyword evidence="4" id="KW-0804">Transcription</keyword>
<dbReference type="PROSITE" id="PS51005">
    <property type="entry name" value="NAC"/>
    <property type="match status" value="1"/>
</dbReference>
<reference evidence="7" key="3">
    <citation type="journal article" date="2017" name="Nature">
        <title>Genome sequence of the progenitor of the wheat D genome Aegilops tauschii.</title>
        <authorList>
            <person name="Luo M.C."/>
            <person name="Gu Y.Q."/>
            <person name="Puiu D."/>
            <person name="Wang H."/>
            <person name="Twardziok S.O."/>
            <person name="Deal K.R."/>
            <person name="Huo N."/>
            <person name="Zhu T."/>
            <person name="Wang L."/>
            <person name="Wang Y."/>
            <person name="McGuire P.E."/>
            <person name="Liu S."/>
            <person name="Long H."/>
            <person name="Ramasamy R.K."/>
            <person name="Rodriguez J.C."/>
            <person name="Van S.L."/>
            <person name="Yuan L."/>
            <person name="Wang Z."/>
            <person name="Xia Z."/>
            <person name="Xiao L."/>
            <person name="Anderson O.D."/>
            <person name="Ouyang S."/>
            <person name="Liang Y."/>
            <person name="Zimin A.V."/>
            <person name="Pertea G."/>
            <person name="Qi P."/>
            <person name="Bennetzen J.L."/>
            <person name="Dai X."/>
            <person name="Dawson M.W."/>
            <person name="Muller H.G."/>
            <person name="Kugler K."/>
            <person name="Rivarola-Duarte L."/>
            <person name="Spannagl M."/>
            <person name="Mayer K.F.X."/>
            <person name="Lu F.H."/>
            <person name="Bevan M.W."/>
            <person name="Leroy P."/>
            <person name="Li P."/>
            <person name="You F.M."/>
            <person name="Sun Q."/>
            <person name="Liu Z."/>
            <person name="Lyons E."/>
            <person name="Wicker T."/>
            <person name="Salzberg S.L."/>
            <person name="Devos K.M."/>
            <person name="Dvorak J."/>
        </authorList>
    </citation>
    <scope>NUCLEOTIDE SEQUENCE [LARGE SCALE GENOMIC DNA]</scope>
    <source>
        <strain evidence="7">cv. AL8/78</strain>
    </source>
</reference>
<dbReference type="PANTHER" id="PTHR31744:SF179">
    <property type="entry name" value="NAC FAMILY TRANSCRIPTION FACTOR NAC-B1"/>
    <property type="match status" value="1"/>
</dbReference>
<dbReference type="AlphaFoldDB" id="A0A453QZG6"/>
<evidence type="ECO:0000256" key="4">
    <source>
        <dbReference type="ARBA" id="ARBA00023163"/>
    </source>
</evidence>
<evidence type="ECO:0000256" key="2">
    <source>
        <dbReference type="ARBA" id="ARBA00023015"/>
    </source>
</evidence>
<keyword evidence="8" id="KW-1185">Reference proteome</keyword>
<evidence type="ECO:0000259" key="6">
    <source>
        <dbReference type="PROSITE" id="PS51005"/>
    </source>
</evidence>
<dbReference type="Proteomes" id="UP000015105">
    <property type="component" value="Chromosome 7D"/>
</dbReference>
<dbReference type="Gene3D" id="2.170.150.80">
    <property type="entry name" value="NAC domain"/>
    <property type="match status" value="1"/>
</dbReference>